<keyword evidence="5 14" id="KW-0808">Transferase</keyword>
<dbReference type="EMBL" id="UFTJ01000001">
    <property type="protein sequence ID" value="SSZ46396.1"/>
    <property type="molecule type" value="Genomic_DNA"/>
</dbReference>
<reference evidence="14 15" key="1">
    <citation type="submission" date="2018-06" db="EMBL/GenBank/DDBJ databases">
        <authorList>
            <consortium name="Pathogen Informatics"/>
            <person name="Doyle S."/>
        </authorList>
    </citation>
    <scope>NUCLEOTIDE SEQUENCE [LARGE SCALE GENOMIC DNA]</scope>
    <source>
        <strain evidence="14 15">NCTC11661</strain>
    </source>
</reference>
<dbReference type="UniPathway" id="UPA00077">
    <property type="reaction ID" value="UER00155"/>
</dbReference>
<evidence type="ECO:0000313" key="15">
    <source>
        <dbReference type="Proteomes" id="UP000255515"/>
    </source>
</evidence>
<keyword evidence="6" id="KW-0547">Nucleotide-binding</keyword>
<dbReference type="EC" id="2.7.6.3" evidence="3"/>
<dbReference type="InterPro" id="IPR000550">
    <property type="entry name" value="Hppk"/>
</dbReference>
<evidence type="ECO:0000256" key="6">
    <source>
        <dbReference type="ARBA" id="ARBA00022741"/>
    </source>
</evidence>
<evidence type="ECO:0000313" key="14">
    <source>
        <dbReference type="EMBL" id="SSZ46396.1"/>
    </source>
</evidence>
<evidence type="ECO:0000256" key="12">
    <source>
        <dbReference type="ARBA" id="ARBA00033413"/>
    </source>
</evidence>
<evidence type="ECO:0000256" key="9">
    <source>
        <dbReference type="ARBA" id="ARBA00022909"/>
    </source>
</evidence>
<evidence type="ECO:0000256" key="4">
    <source>
        <dbReference type="ARBA" id="ARBA00016218"/>
    </source>
</evidence>
<dbReference type="GO" id="GO:0046654">
    <property type="term" value="P:tetrahydrofolate biosynthetic process"/>
    <property type="evidence" value="ECO:0007669"/>
    <property type="project" value="UniProtKB-UniPathway"/>
</dbReference>
<dbReference type="GO" id="GO:0016301">
    <property type="term" value="F:kinase activity"/>
    <property type="evidence" value="ECO:0007669"/>
    <property type="project" value="UniProtKB-KW"/>
</dbReference>
<dbReference type="InterPro" id="IPR035907">
    <property type="entry name" value="Hppk_sf"/>
</dbReference>
<dbReference type="PANTHER" id="PTHR43071">
    <property type="entry name" value="2-AMINO-4-HYDROXY-6-HYDROXYMETHYLDIHYDROPTERIDINE PYROPHOSPHOKINASE"/>
    <property type="match status" value="1"/>
</dbReference>
<evidence type="ECO:0000256" key="10">
    <source>
        <dbReference type="ARBA" id="ARBA00029409"/>
    </source>
</evidence>
<dbReference type="GO" id="GO:0005524">
    <property type="term" value="F:ATP binding"/>
    <property type="evidence" value="ECO:0007669"/>
    <property type="project" value="UniProtKB-KW"/>
</dbReference>
<keyword evidence="9" id="KW-0289">Folate biosynthesis</keyword>
<dbReference type="GO" id="GO:0046656">
    <property type="term" value="P:folic acid biosynthetic process"/>
    <property type="evidence" value="ECO:0007669"/>
    <property type="project" value="UniProtKB-KW"/>
</dbReference>
<proteinExistence type="inferred from homology"/>
<dbReference type="Pfam" id="PF01288">
    <property type="entry name" value="HPPK"/>
    <property type="match status" value="1"/>
</dbReference>
<dbReference type="Gene3D" id="3.30.70.560">
    <property type="entry name" value="7,8-Dihydro-6-hydroxymethylpterin-pyrophosphokinase HPPK"/>
    <property type="match status" value="1"/>
</dbReference>
<gene>
    <name evidence="14" type="primary">folK</name>
    <name evidence="14" type="ORF">NCTC11661_00035</name>
</gene>
<sequence>MSFNKVTLLLGTNLGDKIKNIENALSRLQSIGCVIEKKTKILNNPPVEFRSSNNFCNIAVLIRTELSPIQLLKSIKEIEREMGRTNDSRDLGGYIDRIIDIDIVMYNGLKFQSKKLEIPHCKNLYERDFSMQLIHQLLI</sequence>
<evidence type="ECO:0000256" key="7">
    <source>
        <dbReference type="ARBA" id="ARBA00022777"/>
    </source>
</evidence>
<dbReference type="SUPFAM" id="SSF55083">
    <property type="entry name" value="6-hydroxymethyl-7,8-dihydropterin pyrophosphokinase, HPPK"/>
    <property type="match status" value="1"/>
</dbReference>
<evidence type="ECO:0000256" key="8">
    <source>
        <dbReference type="ARBA" id="ARBA00022840"/>
    </source>
</evidence>
<dbReference type="AlphaFoldDB" id="A0A376BXM6"/>
<accession>A0A376BXM6</accession>
<evidence type="ECO:0000259" key="13">
    <source>
        <dbReference type="Pfam" id="PF01288"/>
    </source>
</evidence>
<name>A0A376BXM6_9FLAO</name>
<feature type="domain" description="7,8-dihydro-6-hydroxymethylpterin-pyrophosphokinase" evidence="13">
    <location>
        <begin position="8"/>
        <end position="136"/>
    </location>
</feature>
<dbReference type="GO" id="GO:0003848">
    <property type="term" value="F:2-amino-4-hydroxy-6-hydroxymethyldihydropteridine diphosphokinase activity"/>
    <property type="evidence" value="ECO:0007669"/>
    <property type="project" value="UniProtKB-EC"/>
</dbReference>
<evidence type="ECO:0000256" key="1">
    <source>
        <dbReference type="ARBA" id="ARBA00005051"/>
    </source>
</evidence>
<comment type="similarity">
    <text evidence="2">Belongs to the HPPK family.</text>
</comment>
<dbReference type="RefSeq" id="WP_002687585.1">
    <property type="nucleotide sequence ID" value="NZ_UFTJ01000001.1"/>
</dbReference>
<evidence type="ECO:0000256" key="5">
    <source>
        <dbReference type="ARBA" id="ARBA00022679"/>
    </source>
</evidence>
<keyword evidence="8" id="KW-0067">ATP-binding</keyword>
<dbReference type="NCBIfam" id="TIGR01498">
    <property type="entry name" value="folK"/>
    <property type="match status" value="1"/>
</dbReference>
<protein>
    <recommendedName>
        <fullName evidence="4">2-amino-4-hydroxy-6-hydroxymethyldihydropteridine pyrophosphokinase</fullName>
        <ecNumber evidence="3">2.7.6.3</ecNumber>
    </recommendedName>
    <alternativeName>
        <fullName evidence="11">6-hydroxymethyl-7,8-dihydropterin pyrophosphokinase</fullName>
    </alternativeName>
    <alternativeName>
        <fullName evidence="12">7,8-dihydro-6-hydroxymethylpterin-pyrophosphokinase</fullName>
    </alternativeName>
</protein>
<evidence type="ECO:0000256" key="11">
    <source>
        <dbReference type="ARBA" id="ARBA00029766"/>
    </source>
</evidence>
<comment type="pathway">
    <text evidence="1">Cofactor biosynthesis; tetrahydrofolate biosynthesis; 2-amino-4-hydroxy-6-hydroxymethyl-7,8-dihydropteridine diphosphate from 7,8-dihydroneopterin triphosphate: step 4/4.</text>
</comment>
<comment type="function">
    <text evidence="10">Catalyzes the transfer of pyrophosphate from adenosine triphosphate (ATP) to 6-hydroxymethyl-7,8-dihydropterin, an enzymatic step in folate biosynthesis pathway.</text>
</comment>
<dbReference type="Proteomes" id="UP000255515">
    <property type="component" value="Unassembled WGS sequence"/>
</dbReference>
<organism evidence="14 15">
    <name type="scientific">Bergeyella zoohelcum</name>
    <dbReference type="NCBI Taxonomy" id="1015"/>
    <lineage>
        <taxon>Bacteria</taxon>
        <taxon>Pseudomonadati</taxon>
        <taxon>Bacteroidota</taxon>
        <taxon>Flavobacteriia</taxon>
        <taxon>Flavobacteriales</taxon>
        <taxon>Weeksellaceae</taxon>
        <taxon>Bergeyella</taxon>
    </lineage>
</organism>
<dbReference type="PANTHER" id="PTHR43071:SF1">
    <property type="entry name" value="2-AMINO-4-HYDROXY-6-HYDROXYMETHYLDIHYDROPTERIDINE PYROPHOSPHOKINASE"/>
    <property type="match status" value="1"/>
</dbReference>
<evidence type="ECO:0000256" key="2">
    <source>
        <dbReference type="ARBA" id="ARBA00005810"/>
    </source>
</evidence>
<keyword evidence="7 14" id="KW-0418">Kinase</keyword>
<evidence type="ECO:0000256" key="3">
    <source>
        <dbReference type="ARBA" id="ARBA00013253"/>
    </source>
</evidence>